<dbReference type="AlphaFoldDB" id="A0A1S3YWY6"/>
<name>A0A1S3YWY6_TOBAC</name>
<reference evidence="1" key="1">
    <citation type="submission" date="2025-08" db="UniProtKB">
        <authorList>
            <consortium name="RefSeq"/>
        </authorList>
    </citation>
    <scope>IDENTIFICATION</scope>
</reference>
<dbReference type="InterPro" id="IPR021109">
    <property type="entry name" value="Peptidase_aspartic_dom_sf"/>
</dbReference>
<dbReference type="OrthoDB" id="1166097at2759"/>
<evidence type="ECO:0000313" key="1">
    <source>
        <dbReference type="RefSeq" id="XP_016456575.1"/>
    </source>
</evidence>
<gene>
    <name evidence="1" type="primary">LOC107780534</name>
</gene>
<dbReference type="RefSeq" id="XP_016456575.1">
    <property type="nucleotide sequence ID" value="XM_016601089.1"/>
</dbReference>
<dbReference type="Gene3D" id="2.40.70.10">
    <property type="entry name" value="Acid Proteases"/>
    <property type="match status" value="1"/>
</dbReference>
<proteinExistence type="predicted"/>
<dbReference type="CDD" id="cd00303">
    <property type="entry name" value="retropepsin_like"/>
    <property type="match status" value="1"/>
</dbReference>
<dbReference type="PANTHER" id="PTHR33240:SF8">
    <property type="entry name" value="OS03G0439900 PROTEIN"/>
    <property type="match status" value="1"/>
</dbReference>
<protein>
    <submittedName>
        <fullName evidence="1">Uncharacterized protein</fullName>
    </submittedName>
</protein>
<dbReference type="KEGG" id="nta:107780534"/>
<dbReference type="PANTHER" id="PTHR33240">
    <property type="entry name" value="OS08G0508500 PROTEIN"/>
    <property type="match status" value="1"/>
</dbReference>
<sequence length="240" mass="26576">MLLKNGHLREFLSDCAKNNYGRSQDNAEQSKTAIGSPWMTINMIFERNKVNGVTFSAAKKRKISVTHGKRIGEATEDDITFTKEDADGLLLPHNNALVISINILDFKIKRVLVDPGSTTNIIQWGVLKQAKLTANIIPVTKLLAGFNLTSIIIRGENLLPTHAEGVAKTTLFEVVDSDMGYNVILGRTWIHEMKDVTSTYHQLLKFLTPKGVKQIRGGQPTTRKMNAVTISTSKGKETSK</sequence>
<dbReference type="PaxDb" id="4097-A0A1S3YWY6"/>
<organism evidence="1">
    <name type="scientific">Nicotiana tabacum</name>
    <name type="common">Common tobacco</name>
    <dbReference type="NCBI Taxonomy" id="4097"/>
    <lineage>
        <taxon>Eukaryota</taxon>
        <taxon>Viridiplantae</taxon>
        <taxon>Streptophyta</taxon>
        <taxon>Embryophyta</taxon>
        <taxon>Tracheophyta</taxon>
        <taxon>Spermatophyta</taxon>
        <taxon>Magnoliopsida</taxon>
        <taxon>eudicotyledons</taxon>
        <taxon>Gunneridae</taxon>
        <taxon>Pentapetalae</taxon>
        <taxon>asterids</taxon>
        <taxon>lamiids</taxon>
        <taxon>Solanales</taxon>
        <taxon>Solanaceae</taxon>
        <taxon>Nicotianoideae</taxon>
        <taxon>Nicotianeae</taxon>
        <taxon>Nicotiana</taxon>
    </lineage>
</organism>
<accession>A0A1S3YWY6</accession>